<dbReference type="OrthoDB" id="8438314at2"/>
<organism evidence="2 3">
    <name type="scientific">Antrihabitans cavernicola</name>
    <dbReference type="NCBI Taxonomy" id="2495913"/>
    <lineage>
        <taxon>Bacteria</taxon>
        <taxon>Bacillati</taxon>
        <taxon>Actinomycetota</taxon>
        <taxon>Actinomycetes</taxon>
        <taxon>Mycobacteriales</taxon>
        <taxon>Nocardiaceae</taxon>
        <taxon>Antrihabitans</taxon>
    </lineage>
</organism>
<dbReference type="SUPFAM" id="SSF47413">
    <property type="entry name" value="lambda repressor-like DNA-binding domains"/>
    <property type="match status" value="1"/>
</dbReference>
<dbReference type="SMART" id="SM00530">
    <property type="entry name" value="HTH_XRE"/>
    <property type="match status" value="1"/>
</dbReference>
<dbReference type="AlphaFoldDB" id="A0A5A7S1C2"/>
<dbReference type="PROSITE" id="PS50943">
    <property type="entry name" value="HTH_CROC1"/>
    <property type="match status" value="1"/>
</dbReference>
<dbReference type="InterPro" id="IPR010982">
    <property type="entry name" value="Lambda_DNA-bd_dom_sf"/>
</dbReference>
<dbReference type="GO" id="GO:0003677">
    <property type="term" value="F:DNA binding"/>
    <property type="evidence" value="ECO:0007669"/>
    <property type="project" value="InterPro"/>
</dbReference>
<dbReference type="EMBL" id="VLNY01000031">
    <property type="protein sequence ID" value="KAA0016071.1"/>
    <property type="molecule type" value="Genomic_DNA"/>
</dbReference>
<dbReference type="SUPFAM" id="SSF56024">
    <property type="entry name" value="Phospholipase D/nuclease"/>
    <property type="match status" value="1"/>
</dbReference>
<dbReference type="Proteomes" id="UP000322244">
    <property type="component" value="Unassembled WGS sequence"/>
</dbReference>
<gene>
    <name evidence="2" type="ORF">FOY51_26725</name>
</gene>
<reference evidence="2 3" key="1">
    <citation type="submission" date="2019-07" db="EMBL/GenBank/DDBJ databases">
        <title>Rhodococcus cavernicolus sp. nov., isolated from a cave.</title>
        <authorList>
            <person name="Lee S.D."/>
        </authorList>
    </citation>
    <scope>NUCLEOTIDE SEQUENCE [LARGE SCALE GENOMIC DNA]</scope>
    <source>
        <strain evidence="2 3">C1-24</strain>
    </source>
</reference>
<sequence>MAVESAENDTVVPNERLRYYMDKAGLSPAALSERTGFEIKTIERWLAGKNTPHAGNARIAAEPLGCEISDLWPDKFPLLDPPSSGTVAVSVYANRADVPRHVWIELFTQAREHIDFLVYGGTFLFDGIPRFTQILTAAADRGVAIRFAVGDPESTAVAQRGDEELIGTSLAGRCRMTLSRLEPLAGTSGIDIRTHRTPLYTSMFRADDRLVANPHLYGAPASDNPALYIDRGTAPDIWDDHRRAFEKVWRTARAI</sequence>
<keyword evidence="3" id="KW-1185">Reference proteome</keyword>
<proteinExistence type="predicted"/>
<dbReference type="CDD" id="cd00093">
    <property type="entry name" value="HTH_XRE"/>
    <property type="match status" value="1"/>
</dbReference>
<protein>
    <submittedName>
        <fullName evidence="2">XRE family transcriptional regulator</fullName>
    </submittedName>
</protein>
<evidence type="ECO:0000259" key="1">
    <source>
        <dbReference type="PROSITE" id="PS50943"/>
    </source>
</evidence>
<feature type="domain" description="HTH cro/C1-type" evidence="1">
    <location>
        <begin position="17"/>
        <end position="71"/>
    </location>
</feature>
<dbReference type="InterPro" id="IPR001387">
    <property type="entry name" value="Cro/C1-type_HTH"/>
</dbReference>
<comment type="caution">
    <text evidence="2">The sequence shown here is derived from an EMBL/GenBank/DDBJ whole genome shotgun (WGS) entry which is preliminary data.</text>
</comment>
<evidence type="ECO:0000313" key="2">
    <source>
        <dbReference type="EMBL" id="KAA0016071.1"/>
    </source>
</evidence>
<dbReference type="Gene3D" id="1.10.260.40">
    <property type="entry name" value="lambda repressor-like DNA-binding domains"/>
    <property type="match status" value="1"/>
</dbReference>
<dbReference type="RefSeq" id="WP_149433312.1">
    <property type="nucleotide sequence ID" value="NZ_VLNY01000031.1"/>
</dbReference>
<name>A0A5A7S1C2_9NOCA</name>
<accession>A0A5A7S1C2</accession>
<evidence type="ECO:0000313" key="3">
    <source>
        <dbReference type="Proteomes" id="UP000322244"/>
    </source>
</evidence>